<dbReference type="EMBL" id="BK015960">
    <property type="protein sequence ID" value="DAF87231.1"/>
    <property type="molecule type" value="Genomic_DNA"/>
</dbReference>
<organism evidence="1">
    <name type="scientific">Myoviridae sp. ctPkm1</name>
    <dbReference type="NCBI Taxonomy" id="2825099"/>
    <lineage>
        <taxon>Viruses</taxon>
        <taxon>Duplodnaviria</taxon>
        <taxon>Heunggongvirae</taxon>
        <taxon>Uroviricota</taxon>
        <taxon>Caudoviricetes</taxon>
    </lineage>
</organism>
<protein>
    <submittedName>
        <fullName evidence="1">Uncharacterized protein</fullName>
    </submittedName>
</protein>
<sequence length="188" mass="21271">MHGVLGRVGRGLALVRAVRVDGRGRGEVRRRAHEHRRAVEHEARRVLLPFRGDPMTRKGAALTVVGVFEERGRVLVVQTAYLTRDEKRAGALRKDQAPLMRDAARRRGYGAARFLMVTCRMADRRGVVDLICDRKRGRGCSIDIDYIAKWRGGHAMREPRSEEEAEEWRAHAESLALQHAFERGMPGA</sequence>
<accession>A0A8S5TYH7</accession>
<reference evidence="1" key="1">
    <citation type="journal article" date="2021" name="Proc. Natl. Acad. Sci. U.S.A.">
        <title>A Catalog of Tens of Thousands of Viruses from Human Metagenomes Reveals Hidden Associations with Chronic Diseases.</title>
        <authorList>
            <person name="Tisza M.J."/>
            <person name="Buck C.B."/>
        </authorList>
    </citation>
    <scope>NUCLEOTIDE SEQUENCE</scope>
    <source>
        <strain evidence="1">CtPkm1</strain>
    </source>
</reference>
<name>A0A8S5TYH7_9CAUD</name>
<proteinExistence type="predicted"/>
<evidence type="ECO:0000313" key="1">
    <source>
        <dbReference type="EMBL" id="DAF87231.1"/>
    </source>
</evidence>